<dbReference type="InterPro" id="IPR001789">
    <property type="entry name" value="Sig_transdc_resp-reg_receiver"/>
</dbReference>
<reference evidence="5 6" key="1">
    <citation type="submission" date="2024-04" db="EMBL/GenBank/DDBJ databases">
        <title>Genome sequencing and metabolic network reconstruction of aminoacids and betaine degradation by Anoxynatronum sibiricum.</title>
        <authorList>
            <person name="Detkova E.N."/>
            <person name="Boltjanskaja Y.V."/>
            <person name="Mardanov A.V."/>
            <person name="Kevbrin V."/>
        </authorList>
    </citation>
    <scope>NUCLEOTIDE SEQUENCE [LARGE SCALE GENOMIC DNA]</scope>
    <source>
        <strain evidence="5 6">Z-7981</strain>
    </source>
</reference>
<comment type="function">
    <text evidence="2">May play the central regulatory role in sporulation. It may be an element of the effector pathway responsible for the activation of sporulation genes in response to nutritional stress. Spo0A may act in concert with spo0H (a sigma factor) to control the expression of some genes that are critical to the sporulation process.</text>
</comment>
<sequence length="408" mass="44729">MTPIRVLVTDDIANTREDIKRLLYFEDDMEVVGEAGDGHEAVALAMDLKPDVILMDVNMPGLDGIGATEEISMKVPESAIIIVSIQGEQEYLRKAMAAGAREYMVKPLTSAELAETIRRVHQSQQRRNLQFGGGAPVKETTQERYAKKGKIVSFFCTKGGVGKTTLACNLAVALARQTQKKVALIDLDLASGDVSVMLNVAAKGSVADLVQDENGMDLGLIESYMVPHLTGVQILAAPSSPEQGELVEADHVEKILKILRNHYDYILVDTAPSYSDINLNVLDASDVIALMLNQELTTLKHVKSAREIFATLKYAGRTSIVLNQQNREGIKVKDLETTLDTHLTAAIPEDQRVVRTAINKGQPFVISQPNAGVSISVMNLMEELNLLEGDKSRSSRKNKMVVNRLFNF</sequence>
<dbReference type="Proteomes" id="UP001407405">
    <property type="component" value="Unassembled WGS sequence"/>
</dbReference>
<evidence type="ECO:0000313" key="5">
    <source>
        <dbReference type="EMBL" id="MEN1760993.1"/>
    </source>
</evidence>
<evidence type="ECO:0000256" key="2">
    <source>
        <dbReference type="ARBA" id="ARBA00024867"/>
    </source>
</evidence>
<proteinExistence type="predicted"/>
<dbReference type="SUPFAM" id="SSF52540">
    <property type="entry name" value="P-loop containing nucleoside triphosphate hydrolases"/>
    <property type="match status" value="1"/>
</dbReference>
<keyword evidence="3" id="KW-0597">Phosphoprotein</keyword>
<dbReference type="RefSeq" id="WP_343186308.1">
    <property type="nucleotide sequence ID" value="NZ_JBCITM010000010.1"/>
</dbReference>
<dbReference type="InterPro" id="IPR011006">
    <property type="entry name" value="CheY-like_superfamily"/>
</dbReference>
<dbReference type="SUPFAM" id="SSF52172">
    <property type="entry name" value="CheY-like"/>
    <property type="match status" value="1"/>
</dbReference>
<dbReference type="EMBL" id="JBCITM010000010">
    <property type="protein sequence ID" value="MEN1760993.1"/>
    <property type="molecule type" value="Genomic_DNA"/>
</dbReference>
<dbReference type="InterPro" id="IPR058245">
    <property type="entry name" value="NreC/VraR/RcsB-like_REC"/>
</dbReference>
<dbReference type="Pfam" id="PF00072">
    <property type="entry name" value="Response_reg"/>
    <property type="match status" value="1"/>
</dbReference>
<feature type="modified residue" description="4-aspartylphosphate" evidence="3">
    <location>
        <position position="56"/>
    </location>
</feature>
<protein>
    <recommendedName>
        <fullName evidence="1">Stage 0 sporulation protein A homolog</fullName>
    </recommendedName>
</protein>
<name>A0ABU9VV04_9CLOT</name>
<evidence type="ECO:0000313" key="6">
    <source>
        <dbReference type="Proteomes" id="UP001407405"/>
    </source>
</evidence>
<dbReference type="Pfam" id="PF13614">
    <property type="entry name" value="AAA_31"/>
    <property type="match status" value="1"/>
</dbReference>
<dbReference type="Gene3D" id="3.40.50.300">
    <property type="entry name" value="P-loop containing nucleotide triphosphate hydrolases"/>
    <property type="match status" value="1"/>
</dbReference>
<evidence type="ECO:0000259" key="4">
    <source>
        <dbReference type="PROSITE" id="PS50110"/>
    </source>
</evidence>
<dbReference type="InterPro" id="IPR050625">
    <property type="entry name" value="ParA/MinD_ATPase"/>
</dbReference>
<dbReference type="SMART" id="SM00448">
    <property type="entry name" value="REC"/>
    <property type="match status" value="1"/>
</dbReference>
<feature type="domain" description="Response regulatory" evidence="4">
    <location>
        <begin position="5"/>
        <end position="121"/>
    </location>
</feature>
<gene>
    <name evidence="5" type="ORF">AAIG11_10935</name>
</gene>
<comment type="caution">
    <text evidence="5">The sequence shown here is derived from an EMBL/GenBank/DDBJ whole genome shotgun (WGS) entry which is preliminary data.</text>
</comment>
<evidence type="ECO:0000256" key="1">
    <source>
        <dbReference type="ARBA" id="ARBA00018672"/>
    </source>
</evidence>
<keyword evidence="6" id="KW-1185">Reference proteome</keyword>
<accession>A0ABU9VV04</accession>
<dbReference type="InterPro" id="IPR025669">
    <property type="entry name" value="AAA_dom"/>
</dbReference>
<organism evidence="5 6">
    <name type="scientific">Anoxynatronum sibiricum</name>
    <dbReference type="NCBI Taxonomy" id="210623"/>
    <lineage>
        <taxon>Bacteria</taxon>
        <taxon>Bacillati</taxon>
        <taxon>Bacillota</taxon>
        <taxon>Clostridia</taxon>
        <taxon>Eubacteriales</taxon>
        <taxon>Clostridiaceae</taxon>
        <taxon>Anoxynatronum</taxon>
    </lineage>
</organism>
<dbReference type="Gene3D" id="3.40.50.2300">
    <property type="match status" value="1"/>
</dbReference>
<dbReference type="PANTHER" id="PTHR43384:SF13">
    <property type="entry name" value="SLR0110 PROTEIN"/>
    <property type="match status" value="1"/>
</dbReference>
<dbReference type="InterPro" id="IPR027417">
    <property type="entry name" value="P-loop_NTPase"/>
</dbReference>
<dbReference type="PROSITE" id="PS50110">
    <property type="entry name" value="RESPONSE_REGULATORY"/>
    <property type="match status" value="1"/>
</dbReference>
<dbReference type="CDD" id="cd17535">
    <property type="entry name" value="REC_NarL-like"/>
    <property type="match status" value="1"/>
</dbReference>
<evidence type="ECO:0000256" key="3">
    <source>
        <dbReference type="PROSITE-ProRule" id="PRU00169"/>
    </source>
</evidence>
<dbReference type="PANTHER" id="PTHR43384">
    <property type="entry name" value="SEPTUM SITE-DETERMINING PROTEIN MIND HOMOLOG, CHLOROPLASTIC-RELATED"/>
    <property type="match status" value="1"/>
</dbReference>